<dbReference type="EMBL" id="DVIU01000046">
    <property type="protein sequence ID" value="HIS35475.1"/>
    <property type="molecule type" value="Genomic_DNA"/>
</dbReference>
<name>A0A9D1EXS3_9BACT</name>
<dbReference type="InterPro" id="IPR053738">
    <property type="entry name" value="Lambda_capsid_assembly"/>
</dbReference>
<dbReference type="Proteomes" id="UP000823928">
    <property type="component" value="Unassembled WGS sequence"/>
</dbReference>
<protein>
    <recommendedName>
        <fullName evidence="3">Phage major capsid protein</fullName>
    </recommendedName>
</protein>
<proteinExistence type="predicted"/>
<feature type="non-terminal residue" evidence="1">
    <location>
        <position position="1"/>
    </location>
</feature>
<organism evidence="1 2">
    <name type="scientific">Candidatus Scatousia excrementigallinarum</name>
    <dbReference type="NCBI Taxonomy" id="2840935"/>
    <lineage>
        <taxon>Bacteria</taxon>
        <taxon>Candidatus Scatousia</taxon>
    </lineage>
</organism>
<reference evidence="1" key="2">
    <citation type="journal article" date="2021" name="PeerJ">
        <title>Extensive microbial diversity within the chicken gut microbiome revealed by metagenomics and culture.</title>
        <authorList>
            <person name="Gilroy R."/>
            <person name="Ravi A."/>
            <person name="Getino M."/>
            <person name="Pursley I."/>
            <person name="Horton D.L."/>
            <person name="Alikhan N.F."/>
            <person name="Baker D."/>
            <person name="Gharbi K."/>
            <person name="Hall N."/>
            <person name="Watson M."/>
            <person name="Adriaenssens E.M."/>
            <person name="Foster-Nyarko E."/>
            <person name="Jarju S."/>
            <person name="Secka A."/>
            <person name="Antonio M."/>
            <person name="Oren A."/>
            <person name="Chaudhuri R.R."/>
            <person name="La Ragione R."/>
            <person name="Hildebrand F."/>
            <person name="Pallen M.J."/>
        </authorList>
    </citation>
    <scope>NUCLEOTIDE SEQUENCE</scope>
    <source>
        <strain evidence="1">6276</strain>
    </source>
</reference>
<dbReference type="Gene3D" id="3.90.1690.10">
    <property type="entry name" value="phage-related protein like domain"/>
    <property type="match status" value="1"/>
</dbReference>
<comment type="caution">
    <text evidence="1">The sequence shown here is derived from an EMBL/GenBank/DDBJ whole genome shotgun (WGS) entry which is preliminary data.</text>
</comment>
<dbReference type="Pfam" id="PF03864">
    <property type="entry name" value="Phage_cap_E"/>
    <property type="match status" value="1"/>
</dbReference>
<sequence>NKEAFNIYDTERAIRANSNVISPQGFKKHTTTLTEHDLSYPIDYREEQEAEKVKLQLHATNVVTEGLKLKLEKQCADLVQNPDNYPTENKLILSGSSCFTDANSDPQGVIDDAKDAVSQKIAQDPNTMVIGQAAWKTLKKHPQLKGLISDNLNKLVTINLLKEIFEIENIIIGKSIFADKNGNFVRIWQDNIVLAYVPNLGSSRTQYDPSFAYMVRKKDALQIDEYQKEGNKVKYIRATDIYDPFLVGAEAGYLISKVNGDKKQSTEQGGSDD</sequence>
<accession>A0A9D1EXS3</accession>
<reference evidence="1" key="1">
    <citation type="submission" date="2020-10" db="EMBL/GenBank/DDBJ databases">
        <authorList>
            <person name="Gilroy R."/>
        </authorList>
    </citation>
    <scope>NUCLEOTIDE SEQUENCE</scope>
    <source>
        <strain evidence="1">6276</strain>
    </source>
</reference>
<evidence type="ECO:0008006" key="3">
    <source>
        <dbReference type="Google" id="ProtNLM"/>
    </source>
</evidence>
<evidence type="ECO:0000313" key="1">
    <source>
        <dbReference type="EMBL" id="HIS35475.1"/>
    </source>
</evidence>
<dbReference type="AlphaFoldDB" id="A0A9D1EXS3"/>
<gene>
    <name evidence="1" type="ORF">IAC10_02425</name>
</gene>
<dbReference type="InterPro" id="IPR005564">
    <property type="entry name" value="Major_capsid_GpE"/>
</dbReference>
<evidence type="ECO:0000313" key="2">
    <source>
        <dbReference type="Proteomes" id="UP000823928"/>
    </source>
</evidence>